<dbReference type="RefSeq" id="XP_008288383.1">
    <property type="nucleotide sequence ID" value="XM_008290161.1"/>
</dbReference>
<accession>A0A9Y4KCM8</accession>
<organism evidence="1 2">
    <name type="scientific">Stegastes partitus</name>
    <name type="common">bicolor damselfish</name>
    <dbReference type="NCBI Taxonomy" id="144197"/>
    <lineage>
        <taxon>Eukaryota</taxon>
        <taxon>Metazoa</taxon>
        <taxon>Chordata</taxon>
        <taxon>Craniata</taxon>
        <taxon>Vertebrata</taxon>
        <taxon>Euteleostomi</taxon>
        <taxon>Actinopterygii</taxon>
        <taxon>Neopterygii</taxon>
        <taxon>Teleostei</taxon>
        <taxon>Neoteleostei</taxon>
        <taxon>Acanthomorphata</taxon>
        <taxon>Ovalentaria</taxon>
        <taxon>Pomacentridae</taxon>
        <taxon>Stegastes</taxon>
    </lineage>
</organism>
<gene>
    <name evidence="2" type="primary">LOC103363406</name>
</gene>
<evidence type="ECO:0000313" key="1">
    <source>
        <dbReference type="Proteomes" id="UP000694891"/>
    </source>
</evidence>
<keyword evidence="1" id="KW-1185">Reference proteome</keyword>
<dbReference type="Proteomes" id="UP000694891">
    <property type="component" value="Unplaced"/>
</dbReference>
<dbReference type="GeneID" id="103363406"/>
<name>A0A9Y4KCM8_9TELE</name>
<evidence type="ECO:0000313" key="2">
    <source>
        <dbReference type="RefSeq" id="XP_008288383.1"/>
    </source>
</evidence>
<sequence length="250" mass="27336">MAEIEEAIEGVDEAIEGAEGGIEELPEEIQEEIEAEVAEARTEVAEFSKVAETLKTFLKFVTTSIPKVVAFVGKNVAIGVILWGVNVSLNKLITKKSPKTEAFEVKQKRAAIKALSSVIKTETDLSKKALDWMKEHKDDMITLAGFEVPLESVIAKYLTPISEAVDSAYDIAKKLKGKLDGTIYYNIPTGGDMRDFLAAGDAFLKGFSDLDEFIAKNLGKIPQLATFPVKQGDIDDLTTQLKVAKDLPLR</sequence>
<proteinExistence type="predicted"/>
<reference evidence="2" key="1">
    <citation type="submission" date="2025-08" db="UniProtKB">
        <authorList>
            <consortium name="RefSeq"/>
        </authorList>
    </citation>
    <scope>IDENTIFICATION</scope>
</reference>
<dbReference type="AlphaFoldDB" id="A0A9Y4KCM8"/>
<protein>
    <submittedName>
        <fullName evidence="2">Uncharacterized protein LOC103363406</fullName>
    </submittedName>
</protein>